<dbReference type="EMBL" id="JARJCM010000307">
    <property type="protein sequence ID" value="KAJ7019095.1"/>
    <property type="molecule type" value="Genomic_DNA"/>
</dbReference>
<organism evidence="1 2">
    <name type="scientific">Mycena alexandri</name>
    <dbReference type="NCBI Taxonomy" id="1745969"/>
    <lineage>
        <taxon>Eukaryota</taxon>
        <taxon>Fungi</taxon>
        <taxon>Dikarya</taxon>
        <taxon>Basidiomycota</taxon>
        <taxon>Agaricomycotina</taxon>
        <taxon>Agaricomycetes</taxon>
        <taxon>Agaricomycetidae</taxon>
        <taxon>Agaricales</taxon>
        <taxon>Marasmiineae</taxon>
        <taxon>Mycenaceae</taxon>
        <taxon>Mycena</taxon>
    </lineage>
</organism>
<evidence type="ECO:0000313" key="1">
    <source>
        <dbReference type="EMBL" id="KAJ7019095.1"/>
    </source>
</evidence>
<accession>A0AAD6S1A5</accession>
<reference evidence="1" key="1">
    <citation type="submission" date="2023-03" db="EMBL/GenBank/DDBJ databases">
        <title>Massive genome expansion in bonnet fungi (Mycena s.s.) driven by repeated elements and novel gene families across ecological guilds.</title>
        <authorList>
            <consortium name="Lawrence Berkeley National Laboratory"/>
            <person name="Harder C.B."/>
            <person name="Miyauchi S."/>
            <person name="Viragh M."/>
            <person name="Kuo A."/>
            <person name="Thoen E."/>
            <person name="Andreopoulos B."/>
            <person name="Lu D."/>
            <person name="Skrede I."/>
            <person name="Drula E."/>
            <person name="Henrissat B."/>
            <person name="Morin E."/>
            <person name="Kohler A."/>
            <person name="Barry K."/>
            <person name="LaButti K."/>
            <person name="Morin E."/>
            <person name="Salamov A."/>
            <person name="Lipzen A."/>
            <person name="Mereny Z."/>
            <person name="Hegedus B."/>
            <person name="Baldrian P."/>
            <person name="Stursova M."/>
            <person name="Weitz H."/>
            <person name="Taylor A."/>
            <person name="Grigoriev I.V."/>
            <person name="Nagy L.G."/>
            <person name="Martin F."/>
            <person name="Kauserud H."/>
        </authorList>
    </citation>
    <scope>NUCLEOTIDE SEQUENCE</scope>
    <source>
        <strain evidence="1">CBHHK200</strain>
    </source>
</reference>
<evidence type="ECO:0000313" key="2">
    <source>
        <dbReference type="Proteomes" id="UP001218188"/>
    </source>
</evidence>
<protein>
    <submittedName>
        <fullName evidence="1">Uncharacterized protein</fullName>
    </submittedName>
</protein>
<sequence>MRDPHVAIVRNVLIFPADGGKPRISPMTFNEAGARANPKGFYTINPDEVTNGAYDLFHNISPKLPVNVTMARVVGANPKKPGKRPLWRGDVVVVKTSEWPEPIAPGAGAHMDYLDVPPQAVEMFCSRIIPMWYKSNVWLRGHCSAWQYESFKRPLCGLNIELVTIK</sequence>
<gene>
    <name evidence="1" type="ORF">C8F04DRAFT_1324313</name>
</gene>
<proteinExistence type="predicted"/>
<dbReference type="Proteomes" id="UP001218188">
    <property type="component" value="Unassembled WGS sequence"/>
</dbReference>
<dbReference type="AlphaFoldDB" id="A0AAD6S1A5"/>
<comment type="caution">
    <text evidence="1">The sequence shown here is derived from an EMBL/GenBank/DDBJ whole genome shotgun (WGS) entry which is preliminary data.</text>
</comment>
<name>A0AAD6S1A5_9AGAR</name>
<keyword evidence="2" id="KW-1185">Reference proteome</keyword>